<dbReference type="AlphaFoldDB" id="A0A7J3KFG6"/>
<accession>A0A7J3KFG6</accession>
<name>A0A7J3KFG6_STAMA</name>
<dbReference type="InterPro" id="IPR018649">
    <property type="entry name" value="SHOCT"/>
</dbReference>
<feature type="domain" description="SHOCT" evidence="1">
    <location>
        <begin position="58"/>
        <end position="85"/>
    </location>
</feature>
<dbReference type="EMBL" id="DTBE01000070">
    <property type="protein sequence ID" value="HGQ59600.1"/>
    <property type="molecule type" value="Genomic_DNA"/>
</dbReference>
<reference evidence="2" key="1">
    <citation type="journal article" date="2020" name="mSystems">
        <title>Genome- and Community-Level Interaction Insights into Carbon Utilization and Element Cycling Functions of Hydrothermarchaeota in Hydrothermal Sediment.</title>
        <authorList>
            <person name="Zhou Z."/>
            <person name="Liu Y."/>
            <person name="Xu W."/>
            <person name="Pan J."/>
            <person name="Luo Z.H."/>
            <person name="Li M."/>
        </authorList>
    </citation>
    <scope>NUCLEOTIDE SEQUENCE [LARGE SCALE GENOMIC DNA]</scope>
    <source>
        <strain evidence="2">SpSt-638</strain>
    </source>
</reference>
<protein>
    <recommendedName>
        <fullName evidence="1">SHOCT domain-containing protein</fullName>
    </recommendedName>
</protein>
<evidence type="ECO:0000259" key="1">
    <source>
        <dbReference type="Pfam" id="PF09851"/>
    </source>
</evidence>
<sequence>MLLRGIWNSFMDVRFPENVRELIMNRIVAWRKAFQQHRIVGTLERIADKVAPVSSISEELAKLKELLDKGIITKEEYEKAKKKILGE</sequence>
<evidence type="ECO:0000313" key="2">
    <source>
        <dbReference type="EMBL" id="HGQ59600.1"/>
    </source>
</evidence>
<gene>
    <name evidence="2" type="ORF">ENU09_02665</name>
</gene>
<comment type="caution">
    <text evidence="2">The sequence shown here is derived from an EMBL/GenBank/DDBJ whole genome shotgun (WGS) entry which is preliminary data.</text>
</comment>
<organism evidence="2">
    <name type="scientific">Staphylothermus marinus</name>
    <dbReference type="NCBI Taxonomy" id="2280"/>
    <lineage>
        <taxon>Archaea</taxon>
        <taxon>Thermoproteota</taxon>
        <taxon>Thermoprotei</taxon>
        <taxon>Desulfurococcales</taxon>
        <taxon>Desulfurococcaceae</taxon>
        <taxon>Staphylothermus</taxon>
    </lineage>
</organism>
<dbReference type="Pfam" id="PF09851">
    <property type="entry name" value="SHOCT"/>
    <property type="match status" value="1"/>
</dbReference>
<proteinExistence type="predicted"/>